<reference evidence="1" key="1">
    <citation type="journal article" date="2015" name="Nature">
        <title>Complex archaea that bridge the gap between prokaryotes and eukaryotes.</title>
        <authorList>
            <person name="Spang A."/>
            <person name="Saw J.H."/>
            <person name="Jorgensen S.L."/>
            <person name="Zaremba-Niedzwiedzka K."/>
            <person name="Martijn J."/>
            <person name="Lind A.E."/>
            <person name="van Eijk R."/>
            <person name="Schleper C."/>
            <person name="Guy L."/>
            <person name="Ettema T.J."/>
        </authorList>
    </citation>
    <scope>NUCLEOTIDE SEQUENCE</scope>
</reference>
<accession>A0A0F9P875</accession>
<comment type="caution">
    <text evidence="1">The sequence shown here is derived from an EMBL/GenBank/DDBJ whole genome shotgun (WGS) entry which is preliminary data.</text>
</comment>
<dbReference type="AlphaFoldDB" id="A0A0F9P875"/>
<gene>
    <name evidence="1" type="ORF">LCGC14_1246770</name>
</gene>
<organism evidence="1">
    <name type="scientific">marine sediment metagenome</name>
    <dbReference type="NCBI Taxonomy" id="412755"/>
    <lineage>
        <taxon>unclassified sequences</taxon>
        <taxon>metagenomes</taxon>
        <taxon>ecological metagenomes</taxon>
    </lineage>
</organism>
<proteinExistence type="predicted"/>
<dbReference type="EMBL" id="LAZR01006790">
    <property type="protein sequence ID" value="KKM89637.1"/>
    <property type="molecule type" value="Genomic_DNA"/>
</dbReference>
<sequence>MNLENDIDPGASYMDRKRCYSIYYFTPEDCGSDLDGEECPKRKECEKQFQKEKETES</sequence>
<name>A0A0F9P875_9ZZZZ</name>
<protein>
    <submittedName>
        <fullName evidence="1">Uncharacterized protein</fullName>
    </submittedName>
</protein>
<evidence type="ECO:0000313" key="1">
    <source>
        <dbReference type="EMBL" id="KKM89637.1"/>
    </source>
</evidence>